<dbReference type="EMBL" id="CAFBOT010000001">
    <property type="protein sequence ID" value="CAB4979583.1"/>
    <property type="molecule type" value="Genomic_DNA"/>
</dbReference>
<dbReference type="EMBL" id="CAEZWB010000002">
    <property type="protein sequence ID" value="CAB4638967.1"/>
    <property type="molecule type" value="Genomic_DNA"/>
</dbReference>
<evidence type="ECO:0000313" key="1">
    <source>
        <dbReference type="EMBL" id="CAB4638967.1"/>
    </source>
</evidence>
<sequence length="269" mass="30509">MPSVTIWVFRIWIMHGMTTSTLQTPTLIHPSGSSPLVRNLVNEWTTMQCDQTALRKVNSWGLPGPRIKHLDEVLYRSGYSRPPKDSEGDQYLLQLVIRAADDDLATRIVLQRILPPLIAIASRRGRINVGGFNDAIVDTVSNAWVLIRTYPIVKRPAKVASNLVRDSEYRSFVHKTRVKELLTVPMSDNFEFLCEETNTERDAVAVLAELRSQLNTWTFSSKSRAMLDLLLGGVSQRAAAEEYGVSLRTIRAWQRTALIELRERMQYAA</sequence>
<reference evidence="1" key="1">
    <citation type="submission" date="2020-05" db="EMBL/GenBank/DDBJ databases">
        <authorList>
            <person name="Chiriac C."/>
            <person name="Salcher M."/>
            <person name="Ghai R."/>
            <person name="Kavagutti S V."/>
        </authorList>
    </citation>
    <scope>NUCLEOTIDE SEQUENCE</scope>
</reference>
<evidence type="ECO:0000313" key="3">
    <source>
        <dbReference type="EMBL" id="CAB4752652.1"/>
    </source>
</evidence>
<evidence type="ECO:0000313" key="2">
    <source>
        <dbReference type="EMBL" id="CAB4646928.1"/>
    </source>
</evidence>
<evidence type="ECO:0000313" key="4">
    <source>
        <dbReference type="EMBL" id="CAB4979583.1"/>
    </source>
</evidence>
<dbReference type="EMBL" id="CAEZWH010000028">
    <property type="protein sequence ID" value="CAB4646928.1"/>
    <property type="molecule type" value="Genomic_DNA"/>
</dbReference>
<name>A0A6J6JNF5_9ZZZZ</name>
<dbReference type="InterPro" id="IPR010921">
    <property type="entry name" value="Trp_repressor/repl_initiator"/>
</dbReference>
<gene>
    <name evidence="1" type="ORF">UFOPK2166_00036</name>
    <name evidence="2" type="ORF">UFOPK2195_00259</name>
    <name evidence="3" type="ORF">UFOPK2872_00045</name>
    <name evidence="4" type="ORF">UFOPK4000_00025</name>
</gene>
<dbReference type="SUPFAM" id="SSF48295">
    <property type="entry name" value="TrpR-like"/>
    <property type="match status" value="1"/>
</dbReference>
<accession>A0A6J6JNF5</accession>
<organism evidence="1">
    <name type="scientific">freshwater metagenome</name>
    <dbReference type="NCBI Taxonomy" id="449393"/>
    <lineage>
        <taxon>unclassified sequences</taxon>
        <taxon>metagenomes</taxon>
        <taxon>ecological metagenomes</taxon>
    </lineage>
</organism>
<dbReference type="EMBL" id="CAEZZM010000002">
    <property type="protein sequence ID" value="CAB4752652.1"/>
    <property type="molecule type" value="Genomic_DNA"/>
</dbReference>
<protein>
    <submittedName>
        <fullName evidence="1">Unannotated protein</fullName>
    </submittedName>
</protein>
<proteinExistence type="predicted"/>
<dbReference type="AlphaFoldDB" id="A0A6J6JNF5"/>
<dbReference type="GO" id="GO:0043565">
    <property type="term" value="F:sequence-specific DNA binding"/>
    <property type="evidence" value="ECO:0007669"/>
    <property type="project" value="InterPro"/>
</dbReference>